<gene>
    <name evidence="1" type="ORF">LIER_05483</name>
</gene>
<organism evidence="1 2">
    <name type="scientific">Lithospermum erythrorhizon</name>
    <name type="common">Purple gromwell</name>
    <name type="synonym">Lithospermum officinale var. erythrorhizon</name>
    <dbReference type="NCBI Taxonomy" id="34254"/>
    <lineage>
        <taxon>Eukaryota</taxon>
        <taxon>Viridiplantae</taxon>
        <taxon>Streptophyta</taxon>
        <taxon>Embryophyta</taxon>
        <taxon>Tracheophyta</taxon>
        <taxon>Spermatophyta</taxon>
        <taxon>Magnoliopsida</taxon>
        <taxon>eudicotyledons</taxon>
        <taxon>Gunneridae</taxon>
        <taxon>Pentapetalae</taxon>
        <taxon>asterids</taxon>
        <taxon>lamiids</taxon>
        <taxon>Boraginales</taxon>
        <taxon>Boraginaceae</taxon>
        <taxon>Boraginoideae</taxon>
        <taxon>Lithospermeae</taxon>
        <taxon>Lithospermum</taxon>
    </lineage>
</organism>
<keyword evidence="2" id="KW-1185">Reference proteome</keyword>
<name>A0AAV3P2I4_LITER</name>
<proteinExistence type="predicted"/>
<reference evidence="1 2" key="1">
    <citation type="submission" date="2024-01" db="EMBL/GenBank/DDBJ databases">
        <title>The complete chloroplast genome sequence of Lithospermum erythrorhizon: insights into the phylogenetic relationship among Boraginaceae species and the maternal lineages of purple gromwells.</title>
        <authorList>
            <person name="Okada T."/>
            <person name="Watanabe K."/>
        </authorList>
    </citation>
    <scope>NUCLEOTIDE SEQUENCE [LARGE SCALE GENOMIC DNA]</scope>
</reference>
<dbReference type="AlphaFoldDB" id="A0AAV3P2I4"/>
<evidence type="ECO:0000313" key="1">
    <source>
        <dbReference type="EMBL" id="GAA0145241.1"/>
    </source>
</evidence>
<dbReference type="Proteomes" id="UP001454036">
    <property type="component" value="Unassembled WGS sequence"/>
</dbReference>
<protein>
    <submittedName>
        <fullName evidence="1">Uncharacterized protein</fullName>
    </submittedName>
</protein>
<sequence length="109" mass="12727">MLISFIMKRWDVLLEYGSPTPPPTPIGNKPLEVEGEDVDVEGEEIRSEPQGGAYGSRDHIRDNKDLRSELRRLATVQEQQGRDIKKNKRYTERDYEVLKLLWQMRGIIM</sequence>
<dbReference type="EMBL" id="BAABME010000753">
    <property type="protein sequence ID" value="GAA0145241.1"/>
    <property type="molecule type" value="Genomic_DNA"/>
</dbReference>
<accession>A0AAV3P2I4</accession>
<evidence type="ECO:0000313" key="2">
    <source>
        <dbReference type="Proteomes" id="UP001454036"/>
    </source>
</evidence>
<comment type="caution">
    <text evidence="1">The sequence shown here is derived from an EMBL/GenBank/DDBJ whole genome shotgun (WGS) entry which is preliminary data.</text>
</comment>